<name>A0A382LJA3_9ZZZZ</name>
<accession>A0A382LJA3</accession>
<dbReference type="EMBL" id="UINC01087162">
    <property type="protein sequence ID" value="SVC36303.1"/>
    <property type="molecule type" value="Genomic_DNA"/>
</dbReference>
<dbReference type="Gene3D" id="2.120.10.30">
    <property type="entry name" value="TolB, C-terminal domain"/>
    <property type="match status" value="1"/>
</dbReference>
<evidence type="ECO:0008006" key="2">
    <source>
        <dbReference type="Google" id="ProtNLM"/>
    </source>
</evidence>
<sequence length="379" mass="39412">MKIILIYYLLINLSIIINSCSESYKEEYSSKVSIVLAEVTAVPSQTKDTTPDYTFSSTNDGVISYEGSCSSSTTSAISGNNIITLASLNEGTYSDCTITITNQKLNLKSSLTITSFTVDTTAPTIEEVTAVTTPTSDITPDYTFSSTEAGTITYGGSCSSSTTSAISGNNTITLVSLSERTYSDCTITVTDSAGNISNSLTITSFIVDATAATLIEVTAVTNPTYDTTPDYTFSSSEAGTITYGGSCSSSTTSATTDNNTITLDPLSAGTYSDCTITVTDTAGNAVTKNMSSFSVLEQMGGSRQGVELSLTTEVTTLAGTTLAGTGSSGYKDNSTGTLAKFKQPWDITTDGTNLYVVDTSNHTIRQVVISTGAVTTLAG</sequence>
<proteinExistence type="predicted"/>
<dbReference type="InterPro" id="IPR011042">
    <property type="entry name" value="6-blade_b-propeller_TolB-like"/>
</dbReference>
<evidence type="ECO:0000313" key="1">
    <source>
        <dbReference type="EMBL" id="SVC36303.1"/>
    </source>
</evidence>
<feature type="non-terminal residue" evidence="1">
    <location>
        <position position="379"/>
    </location>
</feature>
<gene>
    <name evidence="1" type="ORF">METZ01_LOCUS289157</name>
</gene>
<dbReference type="AlphaFoldDB" id="A0A382LJA3"/>
<reference evidence="1" key="1">
    <citation type="submission" date="2018-05" db="EMBL/GenBank/DDBJ databases">
        <authorList>
            <person name="Lanie J.A."/>
            <person name="Ng W.-L."/>
            <person name="Kazmierczak K.M."/>
            <person name="Andrzejewski T.M."/>
            <person name="Davidsen T.M."/>
            <person name="Wayne K.J."/>
            <person name="Tettelin H."/>
            <person name="Glass J.I."/>
            <person name="Rusch D."/>
            <person name="Podicherti R."/>
            <person name="Tsui H.-C.T."/>
            <person name="Winkler M.E."/>
        </authorList>
    </citation>
    <scope>NUCLEOTIDE SEQUENCE</scope>
</reference>
<organism evidence="1">
    <name type="scientific">marine metagenome</name>
    <dbReference type="NCBI Taxonomy" id="408172"/>
    <lineage>
        <taxon>unclassified sequences</taxon>
        <taxon>metagenomes</taxon>
        <taxon>ecological metagenomes</taxon>
    </lineage>
</organism>
<protein>
    <recommendedName>
        <fullName evidence="2">Bacterial Ig-like domain-containing protein</fullName>
    </recommendedName>
</protein>